<dbReference type="PANTHER" id="PTHR11437">
    <property type="entry name" value="RIBONUCLEASE"/>
    <property type="match status" value="1"/>
</dbReference>
<dbReference type="OMA" id="LMGHRYC"/>
<dbReference type="Pfam" id="PF00074">
    <property type="entry name" value="RnaseA"/>
    <property type="match status" value="1"/>
</dbReference>
<organism evidence="4 5">
    <name type="scientific">Ictalurus punctatus</name>
    <name type="common">Channel catfish</name>
    <name type="synonym">Silurus punctatus</name>
    <dbReference type="NCBI Taxonomy" id="7998"/>
    <lineage>
        <taxon>Eukaryota</taxon>
        <taxon>Metazoa</taxon>
        <taxon>Chordata</taxon>
        <taxon>Craniata</taxon>
        <taxon>Vertebrata</taxon>
        <taxon>Euteleostomi</taxon>
        <taxon>Actinopterygii</taxon>
        <taxon>Neopterygii</taxon>
        <taxon>Teleostei</taxon>
        <taxon>Ostariophysi</taxon>
        <taxon>Siluriformes</taxon>
        <taxon>Ictaluridae</taxon>
        <taxon>Ictalurus</taxon>
    </lineage>
</organism>
<reference evidence="5" key="2">
    <citation type="submission" date="2025-08" db="UniProtKB">
        <authorList>
            <consortium name="RefSeq"/>
        </authorList>
    </citation>
    <scope>IDENTIFICATION</scope>
    <source>
        <tissue evidence="5">Blood</tissue>
    </source>
</reference>
<dbReference type="KEGG" id="ipu:108260338"/>
<dbReference type="InterPro" id="IPR023412">
    <property type="entry name" value="RNaseA_domain"/>
</dbReference>
<dbReference type="GeneID" id="108260338"/>
<evidence type="ECO:0000313" key="4">
    <source>
        <dbReference type="Proteomes" id="UP000221080"/>
    </source>
</evidence>
<dbReference type="OrthoDB" id="8573660at2759"/>
<dbReference type="GO" id="GO:0003676">
    <property type="term" value="F:nucleic acid binding"/>
    <property type="evidence" value="ECO:0007669"/>
    <property type="project" value="InterPro"/>
</dbReference>
<gene>
    <name evidence="5" type="primary">LOC108260338</name>
</gene>
<evidence type="ECO:0000259" key="3">
    <source>
        <dbReference type="SMART" id="SM00092"/>
    </source>
</evidence>
<keyword evidence="2" id="KW-0732">Signal</keyword>
<comment type="similarity">
    <text evidence="1">Belongs to the pancreatic ribonuclease family.</text>
</comment>
<dbReference type="CDD" id="cd06265">
    <property type="entry name" value="RNase_A_canonical"/>
    <property type="match status" value="1"/>
</dbReference>
<dbReference type="AlphaFoldDB" id="A0A979ER07"/>
<dbReference type="SUPFAM" id="SSF54076">
    <property type="entry name" value="RNase A-like"/>
    <property type="match status" value="1"/>
</dbReference>
<dbReference type="InterPro" id="IPR036816">
    <property type="entry name" value="RNaseA-like_dom_sf"/>
</dbReference>
<proteinExistence type="inferred from homology"/>
<feature type="chain" id="PRO_5037907462" evidence="2">
    <location>
        <begin position="23"/>
        <end position="135"/>
    </location>
</feature>
<evidence type="ECO:0000256" key="1">
    <source>
        <dbReference type="ARBA" id="ARBA00005600"/>
    </source>
</evidence>
<dbReference type="InterPro" id="IPR001427">
    <property type="entry name" value="RNaseA"/>
</dbReference>
<dbReference type="GO" id="GO:0004540">
    <property type="term" value="F:RNA nuclease activity"/>
    <property type="evidence" value="ECO:0007669"/>
    <property type="project" value="TreeGrafter"/>
</dbReference>
<evidence type="ECO:0000256" key="2">
    <source>
        <dbReference type="SAM" id="SignalP"/>
    </source>
</evidence>
<dbReference type="PANTHER" id="PTHR11437:SF66">
    <property type="entry name" value="RNASE 3"/>
    <property type="match status" value="1"/>
</dbReference>
<keyword evidence="4" id="KW-1185">Reference proteome</keyword>
<sequence length="135" mass="15261">MEIRVFGLVLLLVLCAALPAESQNWEAFKKKHIYPSMDERRCTDTIKDKKINYGGICKKMNSFILARKDQVKAVCGAAGRAVRGNLRESNKPFSVVTCNLMQSNPCKYVGQKSTRCITIACEKGFPVHYERERPC</sequence>
<protein>
    <submittedName>
        <fullName evidence="5">Ribonuclease-like</fullName>
    </submittedName>
</protein>
<dbReference type="GO" id="GO:0050830">
    <property type="term" value="P:defense response to Gram-positive bacterium"/>
    <property type="evidence" value="ECO:0007669"/>
    <property type="project" value="TreeGrafter"/>
</dbReference>
<dbReference type="RefSeq" id="XP_047007896.1">
    <property type="nucleotide sequence ID" value="XM_047151940.2"/>
</dbReference>
<dbReference type="Proteomes" id="UP000221080">
    <property type="component" value="Chromosome 28"/>
</dbReference>
<accession>A0A979ER07</accession>
<dbReference type="Gene3D" id="3.10.130.10">
    <property type="entry name" value="Ribonuclease A-like domain"/>
    <property type="match status" value="1"/>
</dbReference>
<reference evidence="4" key="1">
    <citation type="journal article" date="2016" name="Nat. Commun.">
        <title>The channel catfish genome sequence provides insights into the evolution of scale formation in teleosts.</title>
        <authorList>
            <person name="Liu Z."/>
            <person name="Liu S."/>
            <person name="Yao J."/>
            <person name="Bao L."/>
            <person name="Zhang J."/>
            <person name="Li Y."/>
            <person name="Jiang C."/>
            <person name="Sun L."/>
            <person name="Wang R."/>
            <person name="Zhang Y."/>
            <person name="Zhou T."/>
            <person name="Zeng Q."/>
            <person name="Fu Q."/>
            <person name="Gao S."/>
            <person name="Li N."/>
            <person name="Koren S."/>
            <person name="Jiang Y."/>
            <person name="Zimin A."/>
            <person name="Xu P."/>
            <person name="Phillippy A.M."/>
            <person name="Geng X."/>
            <person name="Song L."/>
            <person name="Sun F."/>
            <person name="Li C."/>
            <person name="Wang X."/>
            <person name="Chen A."/>
            <person name="Jin Y."/>
            <person name="Yuan Z."/>
            <person name="Yang Y."/>
            <person name="Tan S."/>
            <person name="Peatman E."/>
            <person name="Lu J."/>
            <person name="Qin Z."/>
            <person name="Dunham R."/>
            <person name="Li Z."/>
            <person name="Sonstegard T."/>
            <person name="Feng J."/>
            <person name="Danzmann R.G."/>
            <person name="Schroeder S."/>
            <person name="Scheffler B."/>
            <person name="Duke M.V."/>
            <person name="Ballard L."/>
            <person name="Kucuktas H."/>
            <person name="Kaltenboeck L."/>
            <person name="Liu H."/>
            <person name="Armbruster J."/>
            <person name="Xie Y."/>
            <person name="Kirby M.L."/>
            <person name="Tian Y."/>
            <person name="Flanagan M.E."/>
            <person name="Mu W."/>
            <person name="Waldbieser G.C."/>
        </authorList>
    </citation>
    <scope>NUCLEOTIDE SEQUENCE [LARGE SCALE GENOMIC DNA]</scope>
    <source>
        <strain evidence="4">SDA103</strain>
    </source>
</reference>
<name>A0A979ER07_ICTPU</name>
<feature type="signal peptide" evidence="2">
    <location>
        <begin position="1"/>
        <end position="22"/>
    </location>
</feature>
<feature type="domain" description="Ribonuclease A-domain" evidence="3">
    <location>
        <begin position="21"/>
        <end position="133"/>
    </location>
</feature>
<evidence type="ECO:0000313" key="5">
    <source>
        <dbReference type="RefSeq" id="XP_047007896.1"/>
    </source>
</evidence>
<dbReference type="SMART" id="SM00092">
    <property type="entry name" value="RNAse_Pc"/>
    <property type="match status" value="1"/>
</dbReference>